<proteinExistence type="predicted"/>
<dbReference type="InterPro" id="IPR019734">
    <property type="entry name" value="TPR_rpt"/>
</dbReference>
<dbReference type="PROSITE" id="PS50005">
    <property type="entry name" value="TPR"/>
    <property type="match status" value="2"/>
</dbReference>
<feature type="repeat" description="TPR" evidence="1">
    <location>
        <begin position="51"/>
        <end position="84"/>
    </location>
</feature>
<dbReference type="InterPro" id="IPR011990">
    <property type="entry name" value="TPR-like_helical_dom_sf"/>
</dbReference>
<evidence type="ECO:0000313" key="2">
    <source>
        <dbReference type="EMBL" id="KAF2491118.1"/>
    </source>
</evidence>
<dbReference type="SUPFAM" id="SSF48452">
    <property type="entry name" value="TPR-like"/>
    <property type="match status" value="1"/>
</dbReference>
<reference evidence="2" key="1">
    <citation type="journal article" date="2020" name="Stud. Mycol.">
        <title>101 Dothideomycetes genomes: a test case for predicting lifestyles and emergence of pathogens.</title>
        <authorList>
            <person name="Haridas S."/>
            <person name="Albert R."/>
            <person name="Binder M."/>
            <person name="Bloem J."/>
            <person name="Labutti K."/>
            <person name="Salamov A."/>
            <person name="Andreopoulos B."/>
            <person name="Baker S."/>
            <person name="Barry K."/>
            <person name="Bills G."/>
            <person name="Bluhm B."/>
            <person name="Cannon C."/>
            <person name="Castanera R."/>
            <person name="Culley D."/>
            <person name="Daum C."/>
            <person name="Ezra D."/>
            <person name="Gonzalez J."/>
            <person name="Henrissat B."/>
            <person name="Kuo A."/>
            <person name="Liang C."/>
            <person name="Lipzen A."/>
            <person name="Lutzoni F."/>
            <person name="Magnuson J."/>
            <person name="Mondo S."/>
            <person name="Nolan M."/>
            <person name="Ohm R."/>
            <person name="Pangilinan J."/>
            <person name="Park H.-J."/>
            <person name="Ramirez L."/>
            <person name="Alfaro M."/>
            <person name="Sun H."/>
            <person name="Tritt A."/>
            <person name="Yoshinaga Y."/>
            <person name="Zwiers L.-H."/>
            <person name="Turgeon B."/>
            <person name="Goodwin S."/>
            <person name="Spatafora J."/>
            <person name="Crous P."/>
            <person name="Grigoriev I."/>
        </authorList>
    </citation>
    <scope>NUCLEOTIDE SEQUENCE</scope>
    <source>
        <strain evidence="2">CBS 269.34</strain>
    </source>
</reference>
<dbReference type="Gene3D" id="1.25.40.10">
    <property type="entry name" value="Tetratricopeptide repeat domain"/>
    <property type="match status" value="1"/>
</dbReference>
<sequence>MRHFDPVMASEDNALRAASLRDEGNGFYKIGNMVQAVKSYSESTTLAPDDAKPLSNLSAAYFEMGRYTDAVKYAECALRKLPGDEFALRRRCRLRIMKAHIHNKRHSLAWGTMRQLTKDRHFVKDDEWRILNSALEQAHDFSESHDANRALRDEAAYSDMDHDGTCPDFDVPLNGGRPHFSGLVERDELETSLYGLFLKLALPTRCPHRDPTLVYTPFDMTMMFRTVTQLHELEYPAHWLSTVLHNLAHGTMITSARAPPAYPVIRKDSCVIEHNRKRKISVKPFAAEFSTLTTLFTSDLPFGVISPVLPCISNVHRYSIVFPILETTESRDTSLILVFLNTALPSFSRFADLRHALLDDDKGDSSADAKRLREEGVVIVTSLNWTMPERRAEFWMRKDEVERWCDGGNWEVSVWQMDDWTAVSSGVAVNEALSAY</sequence>
<dbReference type="SMART" id="SM00028">
    <property type="entry name" value="TPR"/>
    <property type="match status" value="2"/>
</dbReference>
<name>A0A6A6QFE4_9PEZI</name>
<keyword evidence="1" id="KW-0802">TPR repeat</keyword>
<evidence type="ECO:0000256" key="1">
    <source>
        <dbReference type="PROSITE-ProRule" id="PRU00339"/>
    </source>
</evidence>
<evidence type="ECO:0000313" key="3">
    <source>
        <dbReference type="Proteomes" id="UP000799750"/>
    </source>
</evidence>
<accession>A0A6A6QFE4</accession>
<dbReference type="EMBL" id="MU004196">
    <property type="protein sequence ID" value="KAF2491118.1"/>
    <property type="molecule type" value="Genomic_DNA"/>
</dbReference>
<dbReference type="Proteomes" id="UP000799750">
    <property type="component" value="Unassembled WGS sequence"/>
</dbReference>
<dbReference type="AlphaFoldDB" id="A0A6A6QFE4"/>
<protein>
    <submittedName>
        <fullName evidence="2">Uncharacterized protein</fullName>
    </submittedName>
</protein>
<organism evidence="2 3">
    <name type="scientific">Lophium mytilinum</name>
    <dbReference type="NCBI Taxonomy" id="390894"/>
    <lineage>
        <taxon>Eukaryota</taxon>
        <taxon>Fungi</taxon>
        <taxon>Dikarya</taxon>
        <taxon>Ascomycota</taxon>
        <taxon>Pezizomycotina</taxon>
        <taxon>Dothideomycetes</taxon>
        <taxon>Pleosporomycetidae</taxon>
        <taxon>Mytilinidiales</taxon>
        <taxon>Mytilinidiaceae</taxon>
        <taxon>Lophium</taxon>
    </lineage>
</organism>
<gene>
    <name evidence="2" type="ORF">BU16DRAFT_621773</name>
</gene>
<dbReference type="OrthoDB" id="2423701at2759"/>
<feature type="repeat" description="TPR" evidence="1">
    <location>
        <begin position="17"/>
        <end position="50"/>
    </location>
</feature>
<keyword evidence="3" id="KW-1185">Reference proteome</keyword>